<dbReference type="Proteomes" id="UP001172680">
    <property type="component" value="Unassembled WGS sequence"/>
</dbReference>
<comment type="caution">
    <text evidence="1">The sequence shown here is derived from an EMBL/GenBank/DDBJ whole genome shotgun (WGS) entry which is preliminary data.</text>
</comment>
<gene>
    <name evidence="1" type="ORF">H2199_004556</name>
</gene>
<evidence type="ECO:0000313" key="1">
    <source>
        <dbReference type="EMBL" id="KAJ9643034.1"/>
    </source>
</evidence>
<sequence length="138" mass="14719">MRFSHDTTISTSSLLSLSSSSISSYIKHGIGGAGNFHQASEFSPAGPPAPYKRASGSFTSGIGGIGNIHHASERALLKFDEEVARGELCSENRAGLSGLGLGVLGTAEPLPYGAFDVLRRKWSRAWLRWGSVEELERV</sequence>
<reference evidence="1" key="1">
    <citation type="submission" date="2022-10" db="EMBL/GenBank/DDBJ databases">
        <title>Culturing micro-colonial fungi from biological soil crusts in the Mojave desert and describing Neophaeococcomyces mojavensis, and introducing the new genera and species Taxawa tesnikishii.</title>
        <authorList>
            <person name="Kurbessoian T."/>
            <person name="Stajich J.E."/>
        </authorList>
    </citation>
    <scope>NUCLEOTIDE SEQUENCE</scope>
    <source>
        <strain evidence="1">JES_115</strain>
    </source>
</reference>
<name>A0ACC2Z719_9PEZI</name>
<keyword evidence="2" id="KW-1185">Reference proteome</keyword>
<organism evidence="1 2">
    <name type="scientific">Coniosporium tulheliwenetii</name>
    <dbReference type="NCBI Taxonomy" id="3383036"/>
    <lineage>
        <taxon>Eukaryota</taxon>
        <taxon>Fungi</taxon>
        <taxon>Dikarya</taxon>
        <taxon>Ascomycota</taxon>
        <taxon>Pezizomycotina</taxon>
        <taxon>Dothideomycetes</taxon>
        <taxon>Dothideomycetes incertae sedis</taxon>
        <taxon>Coniosporium</taxon>
    </lineage>
</organism>
<dbReference type="EMBL" id="JAPDRP010000012">
    <property type="protein sequence ID" value="KAJ9643034.1"/>
    <property type="molecule type" value="Genomic_DNA"/>
</dbReference>
<evidence type="ECO:0000313" key="2">
    <source>
        <dbReference type="Proteomes" id="UP001172680"/>
    </source>
</evidence>
<proteinExistence type="predicted"/>
<accession>A0ACC2Z719</accession>
<protein>
    <submittedName>
        <fullName evidence="1">Uncharacterized protein</fullName>
    </submittedName>
</protein>